<dbReference type="GO" id="GO:0017168">
    <property type="term" value="F:5-oxoprolinase (ATP-hydrolyzing) activity"/>
    <property type="evidence" value="ECO:0007669"/>
    <property type="project" value="TreeGrafter"/>
</dbReference>
<dbReference type="InterPro" id="IPR045079">
    <property type="entry name" value="Oxoprolinase-like"/>
</dbReference>
<dbReference type="GO" id="GO:0016874">
    <property type="term" value="F:ligase activity"/>
    <property type="evidence" value="ECO:0007669"/>
    <property type="project" value="UniProtKB-KW"/>
</dbReference>
<dbReference type="Pfam" id="PF02538">
    <property type="entry name" value="Hydantoinase_B"/>
    <property type="match status" value="1"/>
</dbReference>
<sequence length="585" mass="63974">MEEKKLANVLENVDPFTVEIIKDSLIAIGDEMFVALQRTSKSTIIYEVLDYACGLTDNQGRLITQGNGVTGFLGTLDFSVKDTINKFAARGLLNPGDVIITNDPYGGGGTHLSDVCLVMPIFYDGEIVAYSANKAHWTEVGGKDPGSWTTDSTEIYQEGLQFPCIKIFDGGKPIQSLVDLIAANVRMPDMTLGDLWAGVAALRVGERRFVELCDKYGKDLVLASIEQLLDNGERLVRLELAKLPKGVYEAEDYIDDDGLGNGPFRVCVKVTITDDEFICDFRGTHPQVPGPVNCSYTGLVAGARCIFKAITNPAIPANEGTFRPLKIITEPRTIFTAERPAAVSTYWETMLYVTDLIWKALAPAIPERLTAGHFLSVCADVLANIHPDTGELALLVEPTAGGWGAGKYKDGENGMVCIGDGETYIIPVEVAETRYGFLVDRYALNTAGGGAGENRGGAGVIREYRILAEEAYLTATFGRHKYLPWGMNGGKPGTRNEVRVISAHGEPERVFGKCARLRLRRNDVVRLITGCGGGYGNPYRRPVEKVREDVRNGYITLTQAWEDYGVRLNPETLAVEELAPQRQDN</sequence>
<dbReference type="GO" id="GO:0005829">
    <property type="term" value="C:cytosol"/>
    <property type="evidence" value="ECO:0007669"/>
    <property type="project" value="TreeGrafter"/>
</dbReference>
<organism evidence="2 3">
    <name type="scientific">Neomoorella humiferrea</name>
    <dbReference type="NCBI Taxonomy" id="676965"/>
    <lineage>
        <taxon>Bacteria</taxon>
        <taxon>Bacillati</taxon>
        <taxon>Bacillota</taxon>
        <taxon>Clostridia</taxon>
        <taxon>Neomoorellales</taxon>
        <taxon>Neomoorellaceae</taxon>
        <taxon>Neomoorella</taxon>
    </lineage>
</organism>
<evidence type="ECO:0000313" key="2">
    <source>
        <dbReference type="EMBL" id="PRR71089.1"/>
    </source>
</evidence>
<reference evidence="2 3" key="1">
    <citation type="submission" date="2018-03" db="EMBL/GenBank/DDBJ databases">
        <title>Genome sequence of Moorella humiferrea DSM 23265.</title>
        <authorList>
            <person name="Poehlein A."/>
            <person name="Daniel R."/>
        </authorList>
    </citation>
    <scope>NUCLEOTIDE SEQUENCE [LARGE SCALE GENOMIC DNA]</scope>
    <source>
        <strain evidence="2 3">DSM 23265</strain>
    </source>
</reference>
<dbReference type="GO" id="GO:0006749">
    <property type="term" value="P:glutathione metabolic process"/>
    <property type="evidence" value="ECO:0007669"/>
    <property type="project" value="TreeGrafter"/>
</dbReference>
<feature type="domain" description="Hydantoinase B/oxoprolinase" evidence="1">
    <location>
        <begin position="14"/>
        <end position="538"/>
    </location>
</feature>
<proteinExistence type="predicted"/>
<dbReference type="OrthoDB" id="102473at2"/>
<keyword evidence="2" id="KW-0436">Ligase</keyword>
<comment type="caution">
    <text evidence="2">The sequence shown here is derived from an EMBL/GenBank/DDBJ whole genome shotgun (WGS) entry which is preliminary data.</text>
</comment>
<dbReference type="AlphaFoldDB" id="A0A2T0APY7"/>
<protein>
    <submittedName>
        <fullName evidence="2">Acetophenone carboxylase delta subunit</fullName>
        <ecNumber evidence="2">6.4.1.8</ecNumber>
    </submittedName>
</protein>
<name>A0A2T0APY7_9FIRM</name>
<dbReference type="EC" id="6.4.1.8" evidence="2"/>
<evidence type="ECO:0000259" key="1">
    <source>
        <dbReference type="Pfam" id="PF02538"/>
    </source>
</evidence>
<dbReference type="EMBL" id="PVXM01000045">
    <property type="protein sequence ID" value="PRR71089.1"/>
    <property type="molecule type" value="Genomic_DNA"/>
</dbReference>
<evidence type="ECO:0000313" key="3">
    <source>
        <dbReference type="Proteomes" id="UP000238415"/>
    </source>
</evidence>
<dbReference type="InterPro" id="IPR003692">
    <property type="entry name" value="Hydantoinase_B"/>
</dbReference>
<dbReference type="PANTHER" id="PTHR11365:SF23">
    <property type="entry name" value="HYPOTHETICAL 5-OXOPROLINASE (EUROFUNG)-RELATED"/>
    <property type="match status" value="1"/>
</dbReference>
<dbReference type="Proteomes" id="UP000238415">
    <property type="component" value="Unassembled WGS sequence"/>
</dbReference>
<accession>A0A2T0APY7</accession>
<keyword evidence="3" id="KW-1185">Reference proteome</keyword>
<dbReference type="RefSeq" id="WP_106005705.1">
    <property type="nucleotide sequence ID" value="NZ_CP136418.1"/>
</dbReference>
<gene>
    <name evidence="2" type="primary">apc4</name>
    <name evidence="2" type="ORF">MOHU_17510</name>
</gene>
<dbReference type="PANTHER" id="PTHR11365">
    <property type="entry name" value="5-OXOPROLINASE RELATED"/>
    <property type="match status" value="1"/>
</dbReference>